<dbReference type="Pfam" id="PF25332">
    <property type="entry name" value="C2_PACS_N"/>
    <property type="match status" value="1"/>
</dbReference>
<dbReference type="InterPro" id="IPR057541">
    <property type="entry name" value="PACS1/2_N"/>
</dbReference>
<dbReference type="GO" id="GO:0072659">
    <property type="term" value="P:protein localization to plasma membrane"/>
    <property type="evidence" value="ECO:0007669"/>
    <property type="project" value="TreeGrafter"/>
</dbReference>
<dbReference type="PANTHER" id="PTHR13280">
    <property type="entry name" value="PHOSPHOFURIN ACIDIC CLUSTER SORTING PROTEIN"/>
    <property type="match status" value="1"/>
</dbReference>
<gene>
    <name evidence="5" type="ORF">LSINAPIS_LOCUS1211</name>
</gene>
<evidence type="ECO:0000313" key="6">
    <source>
        <dbReference type="Proteomes" id="UP000324832"/>
    </source>
</evidence>
<keyword evidence="6" id="KW-1185">Reference proteome</keyword>
<reference evidence="5 6" key="1">
    <citation type="submission" date="2017-07" db="EMBL/GenBank/DDBJ databases">
        <authorList>
            <person name="Talla V."/>
            <person name="Backstrom N."/>
        </authorList>
    </citation>
    <scope>NUCLEOTIDE SEQUENCE [LARGE SCALE GENOMIC DNA]</scope>
</reference>
<dbReference type="Proteomes" id="UP000324832">
    <property type="component" value="Unassembled WGS sequence"/>
</dbReference>
<evidence type="ECO:0000256" key="2">
    <source>
        <dbReference type="ARBA" id="ARBA00022553"/>
    </source>
</evidence>
<feature type="region of interest" description="Disordered" evidence="3">
    <location>
        <begin position="143"/>
        <end position="166"/>
    </location>
</feature>
<sequence>MLQRRKKYKNRTILGYKTLAEGVIRMDQVLQRSMDMELELTSVGGKVGAAAGQPVARLTISGLASTPVDHDTKNNNTLLITERGYSDEEEEGEFSSVEEADEMTYGAAARRRAHRQIEFNKTDFSYTKLGYMDRERQSYMFRSKAQERDSDSELEHAPSKRKSSRGKLAKFAALLRRFRVPEELGERGAARDNHNAQRDIDELFQELESLSCGEGEDSGPDQMDTISIGSTPKPSLRPFFSSSRSLANQDHHRHSNESEAVRSSAGDERGSEGNSDGDITLDAPVSGASVSSSPPNEIKEDKRSRLFRSATSGVLGDDGPVPECVAVAPAGLARALQALAVPTAVAPPGMLPDARPLLQAVLARATKQYVQVLRPVICPKRIYEH</sequence>
<name>A0A5E4PP90_9NEOP</name>
<feature type="compositionally biased region" description="Basic and acidic residues" evidence="3">
    <location>
        <begin position="255"/>
        <end position="271"/>
    </location>
</feature>
<proteinExistence type="inferred from homology"/>
<feature type="compositionally biased region" description="Basic and acidic residues" evidence="3">
    <location>
        <begin position="144"/>
        <end position="158"/>
    </location>
</feature>
<feature type="compositionally biased region" description="Polar residues" evidence="3">
    <location>
        <begin position="224"/>
        <end position="233"/>
    </location>
</feature>
<accession>A0A5E4PP90</accession>
<dbReference type="InterPro" id="IPR019381">
    <property type="entry name" value="PACS1/2_C"/>
</dbReference>
<protein>
    <recommendedName>
        <fullName evidence="4">Phosphofurin acidic cluster sorting protein 1/2 N-terminal C2 domain-containing protein</fullName>
    </recommendedName>
</protein>
<evidence type="ECO:0000256" key="3">
    <source>
        <dbReference type="SAM" id="MobiDB-lite"/>
    </source>
</evidence>
<dbReference type="EMBL" id="FZQP02000160">
    <property type="protein sequence ID" value="VVC87668.1"/>
    <property type="molecule type" value="Genomic_DNA"/>
</dbReference>
<feature type="compositionally biased region" description="Low complexity" evidence="3">
    <location>
        <begin position="234"/>
        <end position="246"/>
    </location>
</feature>
<comment type="similarity">
    <text evidence="1">Belongs to the PACS family.</text>
</comment>
<dbReference type="AlphaFoldDB" id="A0A5E4PP90"/>
<evidence type="ECO:0000313" key="5">
    <source>
        <dbReference type="EMBL" id="VVC87668.1"/>
    </source>
</evidence>
<evidence type="ECO:0000259" key="4">
    <source>
        <dbReference type="Pfam" id="PF25332"/>
    </source>
</evidence>
<feature type="domain" description="Phosphofurin acidic cluster sorting protein 1/2 N-terminal C2" evidence="4">
    <location>
        <begin position="1"/>
        <end position="68"/>
    </location>
</feature>
<evidence type="ECO:0000256" key="1">
    <source>
        <dbReference type="ARBA" id="ARBA00008590"/>
    </source>
</evidence>
<feature type="compositionally biased region" description="Low complexity" evidence="3">
    <location>
        <begin position="283"/>
        <end position="295"/>
    </location>
</feature>
<feature type="region of interest" description="Disordered" evidence="3">
    <location>
        <begin position="211"/>
        <end position="305"/>
    </location>
</feature>
<organism evidence="5 6">
    <name type="scientific">Leptidea sinapis</name>
    <dbReference type="NCBI Taxonomy" id="189913"/>
    <lineage>
        <taxon>Eukaryota</taxon>
        <taxon>Metazoa</taxon>
        <taxon>Ecdysozoa</taxon>
        <taxon>Arthropoda</taxon>
        <taxon>Hexapoda</taxon>
        <taxon>Insecta</taxon>
        <taxon>Pterygota</taxon>
        <taxon>Neoptera</taxon>
        <taxon>Endopterygota</taxon>
        <taxon>Lepidoptera</taxon>
        <taxon>Glossata</taxon>
        <taxon>Ditrysia</taxon>
        <taxon>Papilionoidea</taxon>
        <taxon>Pieridae</taxon>
        <taxon>Dismorphiinae</taxon>
        <taxon>Leptidea</taxon>
    </lineage>
</organism>
<keyword evidence="2" id="KW-0597">Phosphoprotein</keyword>
<dbReference type="PANTHER" id="PTHR13280:SF17">
    <property type="entry name" value="KRUEPPEL TARGET AT 95D, ISOFORM A"/>
    <property type="match status" value="1"/>
</dbReference>